<name>A0A914KT18_MELIC</name>
<reference evidence="6" key="1">
    <citation type="submission" date="2022-11" db="UniProtKB">
        <authorList>
            <consortium name="WormBaseParasite"/>
        </authorList>
    </citation>
    <scope>IDENTIFICATION</scope>
</reference>
<dbReference type="GO" id="GO:0016787">
    <property type="term" value="F:hydrolase activity"/>
    <property type="evidence" value="ECO:0007669"/>
    <property type="project" value="UniProtKB-KW"/>
</dbReference>
<evidence type="ECO:0000313" key="5">
    <source>
        <dbReference type="Proteomes" id="UP000887563"/>
    </source>
</evidence>
<evidence type="ECO:0000256" key="4">
    <source>
        <dbReference type="SAM" id="MobiDB-lite"/>
    </source>
</evidence>
<keyword evidence="2" id="KW-0378">Hydrolase</keyword>
<evidence type="ECO:0000256" key="3">
    <source>
        <dbReference type="SAM" id="Coils"/>
    </source>
</evidence>
<keyword evidence="5" id="KW-1185">Reference proteome</keyword>
<dbReference type="InterPro" id="IPR000407">
    <property type="entry name" value="GDA1_CD39_NTPase"/>
</dbReference>
<dbReference type="PANTHER" id="PTHR11782:SF127">
    <property type="entry name" value="NTPASE, ISOFORM F"/>
    <property type="match status" value="1"/>
</dbReference>
<sequence length="228" mass="26898">MMKQAVICKNIGNLLLMTPEKDSDEEEEDEEFDEGINEEEIENDEEEELKEEENNTKTTSIKKYPTKKKRTTTSKKQNGGNFVKLNMRHRKFAPSMNVLSEPWQPWQCLDLTYIYTLLHYGYGLPDDRKINLVKKIRSMEVSWALGAGFHLLNSYHENKLKESRDERQRQLKEALERDREDLETRRKAIEEKEAATDKRLASLSTLAKIFHWFSDWMTHLLTSLNLIS</sequence>
<proteinExistence type="inferred from homology"/>
<accession>A0A914KT18</accession>
<dbReference type="Proteomes" id="UP000887563">
    <property type="component" value="Unplaced"/>
</dbReference>
<dbReference type="AlphaFoldDB" id="A0A914KT18"/>
<dbReference type="Gene3D" id="3.30.420.150">
    <property type="entry name" value="Exopolyphosphatase. Domain 2"/>
    <property type="match status" value="1"/>
</dbReference>
<dbReference type="PANTHER" id="PTHR11782">
    <property type="entry name" value="ADENOSINE/GUANOSINE DIPHOSPHATASE"/>
    <property type="match status" value="1"/>
</dbReference>
<evidence type="ECO:0000256" key="1">
    <source>
        <dbReference type="ARBA" id="ARBA00009283"/>
    </source>
</evidence>
<feature type="compositionally biased region" description="Basic residues" evidence="4">
    <location>
        <begin position="64"/>
        <end position="73"/>
    </location>
</feature>
<keyword evidence="3" id="KW-0175">Coiled coil</keyword>
<evidence type="ECO:0000313" key="6">
    <source>
        <dbReference type="WBParaSite" id="Minc3s00080g03863"/>
    </source>
</evidence>
<dbReference type="WBParaSite" id="Minc3s00080g03863">
    <property type="protein sequence ID" value="Minc3s00080g03863"/>
    <property type="gene ID" value="Minc3s00080g03863"/>
</dbReference>
<feature type="compositionally biased region" description="Acidic residues" evidence="4">
    <location>
        <begin position="22"/>
        <end position="51"/>
    </location>
</feature>
<organism evidence="5 6">
    <name type="scientific">Meloidogyne incognita</name>
    <name type="common">Southern root-knot nematode worm</name>
    <name type="synonym">Oxyuris incognita</name>
    <dbReference type="NCBI Taxonomy" id="6306"/>
    <lineage>
        <taxon>Eukaryota</taxon>
        <taxon>Metazoa</taxon>
        <taxon>Ecdysozoa</taxon>
        <taxon>Nematoda</taxon>
        <taxon>Chromadorea</taxon>
        <taxon>Rhabditida</taxon>
        <taxon>Tylenchina</taxon>
        <taxon>Tylenchomorpha</taxon>
        <taxon>Tylenchoidea</taxon>
        <taxon>Meloidogynidae</taxon>
        <taxon>Meloidogyninae</taxon>
        <taxon>Meloidogyne</taxon>
        <taxon>Meloidogyne incognita group</taxon>
    </lineage>
</organism>
<evidence type="ECO:0000256" key="2">
    <source>
        <dbReference type="ARBA" id="ARBA00022801"/>
    </source>
</evidence>
<protein>
    <submittedName>
        <fullName evidence="6">Uncharacterized protein</fullName>
    </submittedName>
</protein>
<feature type="region of interest" description="Disordered" evidence="4">
    <location>
        <begin position="17"/>
        <end position="80"/>
    </location>
</feature>
<comment type="similarity">
    <text evidence="1">Belongs to the GDA1/CD39 NTPase family.</text>
</comment>
<feature type="coiled-coil region" evidence="3">
    <location>
        <begin position="157"/>
        <end position="199"/>
    </location>
</feature>
<dbReference type="Pfam" id="PF01150">
    <property type="entry name" value="GDA1_CD39"/>
    <property type="match status" value="1"/>
</dbReference>